<reference evidence="10 11" key="1">
    <citation type="submission" date="2023-09" db="EMBL/GenBank/DDBJ databases">
        <authorList>
            <person name="Rey-Velasco X."/>
        </authorList>
    </citation>
    <scope>NUCLEOTIDE SEQUENCE [LARGE SCALE GENOMIC DNA]</scope>
    <source>
        <strain evidence="10 11">W431</strain>
    </source>
</reference>
<feature type="chain" id="PRO_5047140301" description="Thiol:disulfide interchange protein" evidence="8">
    <location>
        <begin position="20"/>
        <end position="210"/>
    </location>
</feature>
<keyword evidence="5 7" id="KW-1015">Disulfide bond</keyword>
<dbReference type="InterPro" id="IPR036249">
    <property type="entry name" value="Thioredoxin-like_sf"/>
</dbReference>
<evidence type="ECO:0000313" key="11">
    <source>
        <dbReference type="Proteomes" id="UP001266357"/>
    </source>
</evidence>
<dbReference type="InterPro" id="IPR023205">
    <property type="entry name" value="DsbA/DsbL"/>
</dbReference>
<evidence type="ECO:0000256" key="3">
    <source>
        <dbReference type="ARBA" id="ARBA00022729"/>
    </source>
</evidence>
<evidence type="ECO:0000256" key="2">
    <source>
        <dbReference type="ARBA" id="ARBA00005791"/>
    </source>
</evidence>
<comment type="subcellular location">
    <subcellularLocation>
        <location evidence="1 7">Periplasm</location>
    </subcellularLocation>
</comment>
<keyword evidence="6" id="KW-0676">Redox-active center</keyword>
<dbReference type="PROSITE" id="PS51352">
    <property type="entry name" value="THIOREDOXIN_2"/>
    <property type="match status" value="1"/>
</dbReference>
<evidence type="ECO:0000256" key="5">
    <source>
        <dbReference type="ARBA" id="ARBA00023157"/>
    </source>
</evidence>
<evidence type="ECO:0000256" key="8">
    <source>
        <dbReference type="SAM" id="SignalP"/>
    </source>
</evidence>
<name>A0ABU3A210_9GAMM</name>
<dbReference type="PANTHER" id="PTHR35891:SF2">
    <property type="entry name" value="THIOL:DISULFIDE INTERCHANGE PROTEIN DSBA"/>
    <property type="match status" value="1"/>
</dbReference>
<evidence type="ECO:0000313" key="10">
    <source>
        <dbReference type="EMBL" id="MDT0603830.1"/>
    </source>
</evidence>
<dbReference type="EMBL" id="JAVRIF010000004">
    <property type="protein sequence ID" value="MDT0603830.1"/>
    <property type="molecule type" value="Genomic_DNA"/>
</dbReference>
<dbReference type="Pfam" id="PF01323">
    <property type="entry name" value="DSBA"/>
    <property type="match status" value="1"/>
</dbReference>
<dbReference type="InterPro" id="IPR013766">
    <property type="entry name" value="Thioredoxin_domain"/>
</dbReference>
<dbReference type="InterPro" id="IPR050824">
    <property type="entry name" value="Thiol_disulfide_DsbA"/>
</dbReference>
<dbReference type="CDD" id="cd03019">
    <property type="entry name" value="DsbA_DsbA"/>
    <property type="match status" value="1"/>
</dbReference>
<comment type="caution">
    <text evidence="10">The sequence shown here is derived from an EMBL/GenBank/DDBJ whole genome shotgun (WGS) entry which is preliminary data.</text>
</comment>
<evidence type="ECO:0000259" key="9">
    <source>
        <dbReference type="PROSITE" id="PS51352"/>
    </source>
</evidence>
<feature type="domain" description="Thioredoxin" evidence="9">
    <location>
        <begin position="7"/>
        <end position="160"/>
    </location>
</feature>
<dbReference type="PIRSF" id="PIRSF001488">
    <property type="entry name" value="Tdi_protein"/>
    <property type="match status" value="1"/>
</dbReference>
<accession>A0ABU3A210</accession>
<dbReference type="PANTHER" id="PTHR35891">
    <property type="entry name" value="THIOL:DISULFIDE INTERCHANGE PROTEIN DSBA"/>
    <property type="match status" value="1"/>
</dbReference>
<dbReference type="Gene3D" id="3.40.30.10">
    <property type="entry name" value="Glutaredoxin"/>
    <property type="match status" value="1"/>
</dbReference>
<dbReference type="RefSeq" id="WP_311580812.1">
    <property type="nucleotide sequence ID" value="NZ_JAVRIF010000004.1"/>
</dbReference>
<evidence type="ECO:0000256" key="4">
    <source>
        <dbReference type="ARBA" id="ARBA00022764"/>
    </source>
</evidence>
<protein>
    <recommendedName>
        <fullName evidence="7">Thiol:disulfide interchange protein</fullName>
    </recommendedName>
</protein>
<keyword evidence="11" id="KW-1185">Reference proteome</keyword>
<feature type="signal peptide" evidence="8">
    <location>
        <begin position="1"/>
        <end position="19"/>
    </location>
</feature>
<keyword evidence="3 8" id="KW-0732">Signal</keyword>
<dbReference type="Proteomes" id="UP001266357">
    <property type="component" value="Unassembled WGS sequence"/>
</dbReference>
<sequence>MNKLLSLLVVATLSFFTHASDYQEGKHYVKIQELPVDSPEVREYFSFYCGHCYNFEFMAKSIEKNLPENVKFVKNHVDFLGGASKKMQQTLTRALITAQKMGIEKSLIAAIFKYIHVHRAVFTSVKDVRNVFIFNGADGEKFDQLINSDEVVKAAEAMKSNQDILANSGDLKSVPSIVVNGMYMIHTHDLDKSNIEEDFNNLVKYLLTLK</sequence>
<dbReference type="SUPFAM" id="SSF52833">
    <property type="entry name" value="Thioredoxin-like"/>
    <property type="match status" value="1"/>
</dbReference>
<comment type="similarity">
    <text evidence="2">Belongs to the thioredoxin family. DsbA subfamily.</text>
</comment>
<dbReference type="InterPro" id="IPR001853">
    <property type="entry name" value="DSBA-like_thioredoxin_dom"/>
</dbReference>
<evidence type="ECO:0000256" key="6">
    <source>
        <dbReference type="ARBA" id="ARBA00023284"/>
    </source>
</evidence>
<evidence type="ECO:0000256" key="1">
    <source>
        <dbReference type="ARBA" id="ARBA00004418"/>
    </source>
</evidence>
<keyword evidence="4 7" id="KW-0574">Periplasm</keyword>
<proteinExistence type="inferred from homology"/>
<organism evidence="10 11">
    <name type="scientific">Thalassotalea castellviae</name>
    <dbReference type="NCBI Taxonomy" id="3075612"/>
    <lineage>
        <taxon>Bacteria</taxon>
        <taxon>Pseudomonadati</taxon>
        <taxon>Pseudomonadota</taxon>
        <taxon>Gammaproteobacteria</taxon>
        <taxon>Alteromonadales</taxon>
        <taxon>Colwelliaceae</taxon>
        <taxon>Thalassotalea</taxon>
    </lineage>
</organism>
<evidence type="ECO:0000256" key="7">
    <source>
        <dbReference type="PIRNR" id="PIRNR001488"/>
    </source>
</evidence>
<gene>
    <name evidence="10" type="ORF">RM573_09510</name>
</gene>